<evidence type="ECO:0000256" key="1">
    <source>
        <dbReference type="SAM" id="SignalP"/>
    </source>
</evidence>
<reference evidence="3 4" key="1">
    <citation type="submission" date="2019-07" db="EMBL/GenBank/DDBJ databases">
        <title>Whole genome shotgun sequence of Segetibacter aerophilus NBRC 106135.</title>
        <authorList>
            <person name="Hosoyama A."/>
            <person name="Uohara A."/>
            <person name="Ohji S."/>
            <person name="Ichikawa N."/>
        </authorList>
    </citation>
    <scope>NUCLEOTIDE SEQUENCE [LARGE SCALE GENOMIC DNA]</scope>
    <source>
        <strain evidence="3 4">NBRC 106135</strain>
    </source>
</reference>
<dbReference type="InterPro" id="IPR050312">
    <property type="entry name" value="IolE/XylAMocC-like"/>
</dbReference>
<accession>A0A512BAM2</accession>
<dbReference type="RefSeq" id="WP_147203136.1">
    <property type="nucleotide sequence ID" value="NZ_BJYT01000005.1"/>
</dbReference>
<proteinExistence type="predicted"/>
<dbReference type="AlphaFoldDB" id="A0A512BAM2"/>
<protein>
    <recommendedName>
        <fullName evidence="2">Xylose isomerase-like TIM barrel domain-containing protein</fullName>
    </recommendedName>
</protein>
<dbReference type="InterPro" id="IPR006311">
    <property type="entry name" value="TAT_signal"/>
</dbReference>
<keyword evidence="4" id="KW-1185">Reference proteome</keyword>
<dbReference type="PANTHER" id="PTHR12110">
    <property type="entry name" value="HYDROXYPYRUVATE ISOMERASE"/>
    <property type="match status" value="1"/>
</dbReference>
<dbReference type="Proteomes" id="UP000321513">
    <property type="component" value="Unassembled WGS sequence"/>
</dbReference>
<name>A0A512BAM2_9BACT</name>
<organism evidence="3 4">
    <name type="scientific">Segetibacter aerophilus</name>
    <dbReference type="NCBI Taxonomy" id="670293"/>
    <lineage>
        <taxon>Bacteria</taxon>
        <taxon>Pseudomonadati</taxon>
        <taxon>Bacteroidota</taxon>
        <taxon>Chitinophagia</taxon>
        <taxon>Chitinophagales</taxon>
        <taxon>Chitinophagaceae</taxon>
        <taxon>Segetibacter</taxon>
    </lineage>
</organism>
<gene>
    <name evidence="3" type="ORF">SAE01_15200</name>
</gene>
<feature type="signal peptide" evidence="1">
    <location>
        <begin position="1"/>
        <end position="27"/>
    </location>
</feature>
<dbReference type="Gene3D" id="3.20.20.150">
    <property type="entry name" value="Divalent-metal-dependent TIM barrel enzymes"/>
    <property type="match status" value="1"/>
</dbReference>
<dbReference type="PROSITE" id="PS51318">
    <property type="entry name" value="TAT"/>
    <property type="match status" value="1"/>
</dbReference>
<evidence type="ECO:0000259" key="2">
    <source>
        <dbReference type="Pfam" id="PF01261"/>
    </source>
</evidence>
<comment type="caution">
    <text evidence="3">The sequence shown here is derived from an EMBL/GenBank/DDBJ whole genome shotgun (WGS) entry which is preliminary data.</text>
</comment>
<keyword evidence="1" id="KW-0732">Signal</keyword>
<sequence>MQKSRRTFLKQSTLAASALSISSSSFGKAFSRSANPQASPLKKEAFKVSIFSKNLHWLNWNDMAVAVKEMGFDGMDLTVRPEGHVLPERVEEDLPKAVAAIRKQGLEVYMITTAITKASDQYSIPILKTAGALGIKNYRLGWFSYDKKASVADNIPNFKKQLQELAELNKKYKIHGDYQNHAGEYFGAAVVDLWMALKDLDAEWIGNQYDIRHATVEGSHSWGVGFNLLQKYIKTINLKDFQWAKKDGKWVEENVPLGTGMVDFSKYFKILNESQFSGPVCLHYEYKLGGAENGAKTLTIPKDEVLQAMKRDLTTFKNLYKPYTNI</sequence>
<dbReference type="OrthoDB" id="2561798at2"/>
<dbReference type="EMBL" id="BJYT01000005">
    <property type="protein sequence ID" value="GEO09024.1"/>
    <property type="molecule type" value="Genomic_DNA"/>
</dbReference>
<evidence type="ECO:0000313" key="3">
    <source>
        <dbReference type="EMBL" id="GEO09024.1"/>
    </source>
</evidence>
<dbReference type="SUPFAM" id="SSF51658">
    <property type="entry name" value="Xylose isomerase-like"/>
    <property type="match status" value="1"/>
</dbReference>
<evidence type="ECO:0000313" key="4">
    <source>
        <dbReference type="Proteomes" id="UP000321513"/>
    </source>
</evidence>
<dbReference type="InterPro" id="IPR036237">
    <property type="entry name" value="Xyl_isomerase-like_sf"/>
</dbReference>
<feature type="chain" id="PRO_5022187127" description="Xylose isomerase-like TIM barrel domain-containing protein" evidence="1">
    <location>
        <begin position="28"/>
        <end position="326"/>
    </location>
</feature>
<dbReference type="PANTHER" id="PTHR12110:SF41">
    <property type="entry name" value="INOSOSE DEHYDRATASE"/>
    <property type="match status" value="1"/>
</dbReference>
<feature type="domain" description="Xylose isomerase-like TIM barrel" evidence="2">
    <location>
        <begin position="66"/>
        <end position="288"/>
    </location>
</feature>
<dbReference type="InterPro" id="IPR013022">
    <property type="entry name" value="Xyl_isomerase-like_TIM-brl"/>
</dbReference>
<dbReference type="Pfam" id="PF01261">
    <property type="entry name" value="AP_endonuc_2"/>
    <property type="match status" value="1"/>
</dbReference>